<keyword evidence="2" id="KW-1185">Reference proteome</keyword>
<reference evidence="1 2" key="1">
    <citation type="journal article" date="2021" name="Front. Genet.">
        <title>Chromosome-Level Genome Assembly Reveals Significant Gene Expansion in the Toll and IMD Signaling Pathways of Dendrolimus kikuchii.</title>
        <authorList>
            <person name="Zhou J."/>
            <person name="Wu P."/>
            <person name="Xiong Z."/>
            <person name="Liu N."/>
            <person name="Zhao N."/>
            <person name="Ji M."/>
            <person name="Qiu Y."/>
            <person name="Yang B."/>
        </authorList>
    </citation>
    <scope>NUCLEOTIDE SEQUENCE [LARGE SCALE GENOMIC DNA]</scope>
    <source>
        <strain evidence="1">Ann1</strain>
    </source>
</reference>
<dbReference type="EMBL" id="CM034408">
    <property type="protein sequence ID" value="KAJ0172018.1"/>
    <property type="molecule type" value="Genomic_DNA"/>
</dbReference>
<gene>
    <name evidence="1" type="ORF">K1T71_011991</name>
</gene>
<accession>A0ACC1CKE4</accession>
<evidence type="ECO:0000313" key="1">
    <source>
        <dbReference type="EMBL" id="KAJ0172018.1"/>
    </source>
</evidence>
<organism evidence="1 2">
    <name type="scientific">Dendrolimus kikuchii</name>
    <dbReference type="NCBI Taxonomy" id="765133"/>
    <lineage>
        <taxon>Eukaryota</taxon>
        <taxon>Metazoa</taxon>
        <taxon>Ecdysozoa</taxon>
        <taxon>Arthropoda</taxon>
        <taxon>Hexapoda</taxon>
        <taxon>Insecta</taxon>
        <taxon>Pterygota</taxon>
        <taxon>Neoptera</taxon>
        <taxon>Endopterygota</taxon>
        <taxon>Lepidoptera</taxon>
        <taxon>Glossata</taxon>
        <taxon>Ditrysia</taxon>
        <taxon>Bombycoidea</taxon>
        <taxon>Lasiocampidae</taxon>
        <taxon>Dendrolimus</taxon>
    </lineage>
</organism>
<comment type="caution">
    <text evidence="1">The sequence shown here is derived from an EMBL/GenBank/DDBJ whole genome shotgun (WGS) entry which is preliminary data.</text>
</comment>
<dbReference type="Proteomes" id="UP000824533">
    <property type="component" value="Linkage Group LG22"/>
</dbReference>
<sequence length="276" mass="31281">MSKKCKKLLEDVLPLNIIREVEKWPVLYARDCPERANARFRQKIWHEVARGIFAEWDSYSNHEKDNKASDLQKKWRNLRDTFKRELELGRKAGEGGRNVKKKEYVYFKYMAFLLPHMVEPEAEADADGDMGAAADDSPPPYGKKERYSPPTTRTRPPKKKRRSIADIALVTASDPVVEMVDIDEDKHFLMSLIPSFKRMSDHEKLTAKVEILKVIKKVRGSAPAASLEQFSYGGEVDALPYGVVDLDPHVKTEMFAAECAPPTLLPSSDSDNGDGD</sequence>
<proteinExistence type="predicted"/>
<protein>
    <submittedName>
        <fullName evidence="1">Uncharacterized protein</fullName>
    </submittedName>
</protein>
<evidence type="ECO:0000313" key="2">
    <source>
        <dbReference type="Proteomes" id="UP000824533"/>
    </source>
</evidence>
<name>A0ACC1CKE4_9NEOP</name>